<dbReference type="Gene3D" id="3.40.50.620">
    <property type="entry name" value="HUPs"/>
    <property type="match status" value="2"/>
</dbReference>
<feature type="domain" description="UspA" evidence="2">
    <location>
        <begin position="1"/>
        <end position="153"/>
    </location>
</feature>
<dbReference type="InterPro" id="IPR006016">
    <property type="entry name" value="UspA"/>
</dbReference>
<organism evidence="3 4">
    <name type="scientific">Aurantibacter aestuarii</name>
    <dbReference type="NCBI Taxonomy" id="1266046"/>
    <lineage>
        <taxon>Bacteria</taxon>
        <taxon>Pseudomonadati</taxon>
        <taxon>Bacteroidota</taxon>
        <taxon>Flavobacteriia</taxon>
        <taxon>Flavobacteriales</taxon>
        <taxon>Flavobacteriaceae</taxon>
        <taxon>Aurantibacter</taxon>
    </lineage>
</organism>
<comment type="caution">
    <text evidence="3">The sequence shown here is derived from an EMBL/GenBank/DDBJ whole genome shotgun (WGS) entry which is preliminary data.</text>
</comment>
<dbReference type="SUPFAM" id="SSF52402">
    <property type="entry name" value="Adenine nucleotide alpha hydrolases-like"/>
    <property type="match status" value="2"/>
</dbReference>
<proteinExistence type="inferred from homology"/>
<feature type="domain" description="UspA" evidence="2">
    <location>
        <begin position="163"/>
        <end position="288"/>
    </location>
</feature>
<evidence type="ECO:0000256" key="1">
    <source>
        <dbReference type="ARBA" id="ARBA00008791"/>
    </source>
</evidence>
<keyword evidence="4" id="KW-1185">Reference proteome</keyword>
<sequence>MKTILVPTDFSDTANHALKVAAQLSKKHNCKLVLLHMLEIAKHLLPDNMIASNDVQPVHSTHSNDLPEALFYMKLAQKRFEEVRELPFMEGVEYEEAVQNHLDFKGVITSANKFNTDLIVMGSHGTSGLEEIFVGSNTEKIVRHSNIPVLVIKEEMASNFSLDNVVFASDFTEEAVEPFINACQLFETLGSKVKLVYVNTPGDYFSNSTEMRDRVKTFLNATQKQNLIEDVSFVSDYTVEKGVINFANQNNVDAIAVATHGRTGISHFFSGSISEDIANHAIKPVITFRINS</sequence>
<dbReference type="InterPro" id="IPR006015">
    <property type="entry name" value="Universal_stress_UspA"/>
</dbReference>
<gene>
    <name evidence="3" type="ORF">C7H52_11365</name>
</gene>
<protein>
    <submittedName>
        <fullName evidence="3">Universal stress protein</fullName>
    </submittedName>
</protein>
<dbReference type="PANTHER" id="PTHR46268">
    <property type="entry name" value="STRESS RESPONSE PROTEIN NHAX"/>
    <property type="match status" value="1"/>
</dbReference>
<dbReference type="CDD" id="cd00293">
    <property type="entry name" value="USP-like"/>
    <property type="match status" value="2"/>
</dbReference>
<evidence type="ECO:0000313" key="3">
    <source>
        <dbReference type="EMBL" id="PSG86288.1"/>
    </source>
</evidence>
<dbReference type="PANTHER" id="PTHR46268:SF6">
    <property type="entry name" value="UNIVERSAL STRESS PROTEIN UP12"/>
    <property type="match status" value="1"/>
</dbReference>
<name>A0A2T1N4S4_9FLAO</name>
<evidence type="ECO:0000259" key="2">
    <source>
        <dbReference type="Pfam" id="PF00582"/>
    </source>
</evidence>
<dbReference type="EMBL" id="PXOQ01000015">
    <property type="protein sequence ID" value="PSG86288.1"/>
    <property type="molecule type" value="Genomic_DNA"/>
</dbReference>
<dbReference type="Proteomes" id="UP000238426">
    <property type="component" value="Unassembled WGS sequence"/>
</dbReference>
<comment type="similarity">
    <text evidence="1">Belongs to the universal stress protein A family.</text>
</comment>
<evidence type="ECO:0000313" key="4">
    <source>
        <dbReference type="Proteomes" id="UP000238426"/>
    </source>
</evidence>
<reference evidence="3 4" key="1">
    <citation type="submission" date="2018-03" db="EMBL/GenBank/DDBJ databases">
        <title>Mesoflavibacter sp. HG37 and Mesoflavibacter sp. HG96 sp.nov., two marine bacteria isolated from seawater of Western Pacific Ocean.</title>
        <authorList>
            <person name="Cheng H."/>
            <person name="Wu Y.-H."/>
            <person name="Guo L.-L."/>
            <person name="Xu X.-W."/>
        </authorList>
    </citation>
    <scope>NUCLEOTIDE SEQUENCE [LARGE SCALE GENOMIC DNA]</scope>
    <source>
        <strain evidence="3 4">KCTC 32269</strain>
    </source>
</reference>
<dbReference type="OrthoDB" id="9788959at2"/>
<accession>A0A2T1N4S4</accession>
<dbReference type="RefSeq" id="WP_106464026.1">
    <property type="nucleotide sequence ID" value="NZ_PXOQ01000015.1"/>
</dbReference>
<dbReference type="InterPro" id="IPR014729">
    <property type="entry name" value="Rossmann-like_a/b/a_fold"/>
</dbReference>
<dbReference type="PRINTS" id="PR01438">
    <property type="entry name" value="UNVRSLSTRESS"/>
</dbReference>
<dbReference type="AlphaFoldDB" id="A0A2T1N4S4"/>
<dbReference type="Pfam" id="PF00582">
    <property type="entry name" value="Usp"/>
    <property type="match status" value="2"/>
</dbReference>